<dbReference type="Proteomes" id="UP001057305">
    <property type="component" value="Chromosome"/>
</dbReference>
<organism evidence="2 3">
    <name type="scientific">Neisseria subflava</name>
    <dbReference type="NCBI Taxonomy" id="28449"/>
    <lineage>
        <taxon>Bacteria</taxon>
        <taxon>Pseudomonadati</taxon>
        <taxon>Pseudomonadota</taxon>
        <taxon>Betaproteobacteria</taxon>
        <taxon>Neisseriales</taxon>
        <taxon>Neisseriaceae</taxon>
        <taxon>Neisseria</taxon>
    </lineage>
</organism>
<gene>
    <name evidence="2" type="ORF">KCG56_06460</name>
</gene>
<evidence type="ECO:0000259" key="1">
    <source>
        <dbReference type="Pfam" id="PF06048"/>
    </source>
</evidence>
<sequence length="581" mass="64931">MKNTETAKQENTKDYNLENIEPFRPYSRFEINNRGVWWINVRTDKDGDIIEAEPQFLSDPIDIIGTGQDNDGAYYRIIKFKDKITRQQKTAALPQAEIGTVQGWQRLQNFGLVIMSGRAKRERLADYLQKEGSQTAFTITDRAGWNGEAYILAGGEAVNADGANILYNGDTSQKDGYTEKGSLKEWQEQAARYAENNSRLCLALGLSMAAPFLALLNEEGGGFHLAGDSSKGKTTAARLALSVWGDPETTKGNWDTTPLGLQNLALARNDGLLVLDEIGQSADPRKIPQMVYSVINGVSKTQGAKDGGNRRQKTWRNLILSTGEINPASLIGDRAQWKAGNHVRLPDIQAIARFGIYDTLHGFADGAKLSEHINQATAKQRGTAGRALIRQILKDGKEAAAQAVEARRDQFLETLPPMDGQARRIARRFALLAAVLEYAAPITGMRQGAGEAGVKQCFNEWLEENGTGNREDRQIIEQVTAFMDVNALSMRFSDWNAQTTNQNHAGYRKQEGSIDEYWIIPVVFEDEVCKGYRQRKVCEVLHNRRWLKKGDNDRWKHQRKRGGVTSRFYVLMGEAPPDFDE</sequence>
<dbReference type="AlphaFoldDB" id="A0A9X9HW95"/>
<feature type="domain" description="DUF927" evidence="1">
    <location>
        <begin position="29"/>
        <end position="313"/>
    </location>
</feature>
<dbReference type="InterPro" id="IPR009270">
    <property type="entry name" value="DUF927"/>
</dbReference>
<reference evidence="2" key="1">
    <citation type="submission" date="2021-04" db="EMBL/GenBank/DDBJ databases">
        <title>Characterizing Neisseria spp. as novel respiratory pathobionts in bronchiectasis.</title>
        <authorList>
            <person name="Li L."/>
            <person name="Mac Aogain M."/>
            <person name="Xu T."/>
            <person name="Jaggi T.K."/>
            <person name="Chan L.Y."/>
            <person name="Keir H.R."/>
            <person name="Dicker A.J."/>
            <person name="Qu J."/>
            <person name="Liu Y."/>
            <person name="Chen H.S."/>
            <person name="Koh M.S."/>
            <person name="Ong T.H."/>
            <person name="Lim A.Y.H."/>
            <person name="Abisheganaden J."/>
            <person name="Low T.B."/>
            <person name="Oliver B.G."/>
            <person name="Tan N.S."/>
            <person name="Fang M."/>
            <person name="Chalmers J.D."/>
            <person name="Chotirmall S.H."/>
        </authorList>
    </citation>
    <scope>NUCLEOTIDE SEQUENCE</scope>
    <source>
        <strain evidence="2">TT0073</strain>
    </source>
</reference>
<dbReference type="RefSeq" id="WP_254320919.1">
    <property type="nucleotide sequence ID" value="NZ_CP073116.1"/>
</dbReference>
<dbReference type="Pfam" id="PF06048">
    <property type="entry name" value="DUF927"/>
    <property type="match status" value="1"/>
</dbReference>
<accession>A0A9X9HW95</accession>
<dbReference type="EMBL" id="CP073116">
    <property type="protein sequence ID" value="UTG71055.1"/>
    <property type="molecule type" value="Genomic_DNA"/>
</dbReference>
<proteinExistence type="predicted"/>
<evidence type="ECO:0000313" key="3">
    <source>
        <dbReference type="Proteomes" id="UP001057305"/>
    </source>
</evidence>
<protein>
    <submittedName>
        <fullName evidence="2">DUF927 domain-containing protein</fullName>
    </submittedName>
</protein>
<evidence type="ECO:0000313" key="2">
    <source>
        <dbReference type="EMBL" id="UTG71055.1"/>
    </source>
</evidence>
<name>A0A9X9HW95_NEISU</name>